<name>A0A803LHS6_CHEQI</name>
<protein>
    <recommendedName>
        <fullName evidence="9">Major facilitator superfamily (MFS) profile domain-containing protein</fullName>
    </recommendedName>
</protein>
<reference evidence="10" key="1">
    <citation type="journal article" date="2017" name="Nature">
        <title>The genome of Chenopodium quinoa.</title>
        <authorList>
            <person name="Jarvis D.E."/>
            <person name="Ho Y.S."/>
            <person name="Lightfoot D.J."/>
            <person name="Schmoeckel S.M."/>
            <person name="Li B."/>
            <person name="Borm T.J.A."/>
            <person name="Ohyanagi H."/>
            <person name="Mineta K."/>
            <person name="Michell C.T."/>
            <person name="Saber N."/>
            <person name="Kharbatia N.M."/>
            <person name="Rupper R.R."/>
            <person name="Sharp A.R."/>
            <person name="Dally N."/>
            <person name="Boughton B.A."/>
            <person name="Woo Y.H."/>
            <person name="Gao G."/>
            <person name="Schijlen E.G.W.M."/>
            <person name="Guo X."/>
            <person name="Momin A.A."/>
            <person name="Negrao S."/>
            <person name="Al-Babili S."/>
            <person name="Gehring C."/>
            <person name="Roessner U."/>
            <person name="Jung C."/>
            <person name="Murphy K."/>
            <person name="Arold S.T."/>
            <person name="Gojobori T."/>
            <person name="van der Linden C.G."/>
            <person name="van Loo E.N."/>
            <person name="Jellen E.N."/>
            <person name="Maughan P.J."/>
            <person name="Tester M."/>
        </authorList>
    </citation>
    <scope>NUCLEOTIDE SEQUENCE [LARGE SCALE GENOMIC DNA]</scope>
    <source>
        <strain evidence="10">cv. PI 614886</strain>
    </source>
</reference>
<feature type="transmembrane region" description="Helical" evidence="8">
    <location>
        <begin position="70"/>
        <end position="92"/>
    </location>
</feature>
<dbReference type="PANTHER" id="PTHR48021:SF13">
    <property type="entry name" value="SUGAR TRANSPORTER ERD6-LIKE 7"/>
    <property type="match status" value="1"/>
</dbReference>
<dbReference type="SUPFAM" id="SSF103473">
    <property type="entry name" value="MFS general substrate transporter"/>
    <property type="match status" value="1"/>
</dbReference>
<feature type="transmembrane region" description="Helical" evidence="8">
    <location>
        <begin position="129"/>
        <end position="147"/>
    </location>
</feature>
<dbReference type="Gramene" id="AUR62013523-RA">
    <property type="protein sequence ID" value="AUR62013523-RA:cds"/>
    <property type="gene ID" value="AUR62013523"/>
</dbReference>
<sequence length="439" mass="47380">MSSSADVERGDSFTEARIQLQIQSAENNVGESTGHPWMVYFCTFIAACAGYSSPTQSAITEELQLSEAEFSLFGSILTFGAMFGAITSGFIADYLGRIMAMKLYALFCTGGWLAIYFSKSSLALHLGRLAGGYGMGAFSYVVPIYIAEISPVSLRGALTTLNQVMISTGISIAFLVGIPLSWRALALMGLIPFGIMLLGLLLTPESPRWLAREGRADKFKVSLQKLRGKKTDITLETAEIEIGVGLMIFQQFGGINGICFYASNIFKMAGFSPKLGTIIYTFLQVVITCVGATLIDKLGRKPLQLVSAAGASVGFILVAVAFYLQAHGKSTETAGILAATGILVYVAFFSIGLGPVPWVIMSEIFPINIKGLAGSLATLVNWFCAWLVSYKFQFLMNWSTYGTFFIFAAINALGFLFVITIVPETKGKTLEQIQDAINN</sequence>
<keyword evidence="4" id="KW-0762">Sugar transport</keyword>
<keyword evidence="7 8" id="KW-0472">Membrane</keyword>
<dbReference type="PRINTS" id="PR00171">
    <property type="entry name" value="SUGRTRNSPORT"/>
</dbReference>
<dbReference type="CDD" id="cd17358">
    <property type="entry name" value="MFS_GLUT6_8_Class3_like"/>
    <property type="match status" value="1"/>
</dbReference>
<keyword evidence="11" id="KW-1185">Reference proteome</keyword>
<feature type="transmembrane region" description="Helical" evidence="8">
    <location>
        <begin position="159"/>
        <end position="178"/>
    </location>
</feature>
<evidence type="ECO:0000256" key="2">
    <source>
        <dbReference type="ARBA" id="ARBA00010992"/>
    </source>
</evidence>
<comment type="subcellular location">
    <subcellularLocation>
        <location evidence="1">Membrane</location>
        <topology evidence="1">Multi-pass membrane protein</topology>
    </subcellularLocation>
</comment>
<evidence type="ECO:0000256" key="4">
    <source>
        <dbReference type="ARBA" id="ARBA00022597"/>
    </source>
</evidence>
<reference evidence="10" key="2">
    <citation type="submission" date="2021-03" db="UniProtKB">
        <authorList>
            <consortium name="EnsemblPlants"/>
        </authorList>
    </citation>
    <scope>IDENTIFICATION</scope>
</reference>
<keyword evidence="6 8" id="KW-1133">Transmembrane helix</keyword>
<comment type="similarity">
    <text evidence="2">Belongs to the major facilitator superfamily. Sugar transporter (TC 2.A.1.1) family.</text>
</comment>
<organism evidence="10 11">
    <name type="scientific">Chenopodium quinoa</name>
    <name type="common">Quinoa</name>
    <dbReference type="NCBI Taxonomy" id="63459"/>
    <lineage>
        <taxon>Eukaryota</taxon>
        <taxon>Viridiplantae</taxon>
        <taxon>Streptophyta</taxon>
        <taxon>Embryophyta</taxon>
        <taxon>Tracheophyta</taxon>
        <taxon>Spermatophyta</taxon>
        <taxon>Magnoliopsida</taxon>
        <taxon>eudicotyledons</taxon>
        <taxon>Gunneridae</taxon>
        <taxon>Pentapetalae</taxon>
        <taxon>Caryophyllales</taxon>
        <taxon>Chenopodiaceae</taxon>
        <taxon>Chenopodioideae</taxon>
        <taxon>Atripliceae</taxon>
        <taxon>Chenopodium</taxon>
    </lineage>
</organism>
<feature type="transmembrane region" description="Helical" evidence="8">
    <location>
        <begin position="302"/>
        <end position="324"/>
    </location>
</feature>
<evidence type="ECO:0000256" key="8">
    <source>
        <dbReference type="SAM" id="Phobius"/>
    </source>
</evidence>
<feature type="transmembrane region" description="Helical" evidence="8">
    <location>
        <begin position="98"/>
        <end position="117"/>
    </location>
</feature>
<feature type="transmembrane region" description="Helical" evidence="8">
    <location>
        <begin position="185"/>
        <end position="203"/>
    </location>
</feature>
<feature type="transmembrane region" description="Helical" evidence="8">
    <location>
        <begin position="372"/>
        <end position="389"/>
    </location>
</feature>
<feature type="domain" description="Major facilitator superfamily (MFS) profile" evidence="9">
    <location>
        <begin position="1"/>
        <end position="426"/>
    </location>
</feature>
<feature type="transmembrane region" description="Helical" evidence="8">
    <location>
        <begin position="37"/>
        <end position="58"/>
    </location>
</feature>
<evidence type="ECO:0000256" key="6">
    <source>
        <dbReference type="ARBA" id="ARBA00022989"/>
    </source>
</evidence>
<dbReference type="InterPro" id="IPR020846">
    <property type="entry name" value="MFS_dom"/>
</dbReference>
<dbReference type="Gene3D" id="1.20.1250.20">
    <property type="entry name" value="MFS general substrate transporter like domains"/>
    <property type="match status" value="2"/>
</dbReference>
<keyword evidence="5 8" id="KW-0812">Transmembrane</keyword>
<evidence type="ECO:0000256" key="7">
    <source>
        <dbReference type="ARBA" id="ARBA00023136"/>
    </source>
</evidence>
<dbReference type="InterPro" id="IPR003663">
    <property type="entry name" value="Sugar/inositol_transpt"/>
</dbReference>
<evidence type="ECO:0000256" key="3">
    <source>
        <dbReference type="ARBA" id="ARBA00022448"/>
    </source>
</evidence>
<evidence type="ECO:0000256" key="5">
    <source>
        <dbReference type="ARBA" id="ARBA00022692"/>
    </source>
</evidence>
<dbReference type="InterPro" id="IPR044775">
    <property type="entry name" value="MFS_ERD6/Tret1-like"/>
</dbReference>
<feature type="transmembrane region" description="Helical" evidence="8">
    <location>
        <begin position="277"/>
        <end position="295"/>
    </location>
</feature>
<evidence type="ECO:0000259" key="9">
    <source>
        <dbReference type="PROSITE" id="PS50850"/>
    </source>
</evidence>
<dbReference type="InterPro" id="IPR005828">
    <property type="entry name" value="MFS_sugar_transport-like"/>
</dbReference>
<evidence type="ECO:0000313" key="11">
    <source>
        <dbReference type="Proteomes" id="UP000596660"/>
    </source>
</evidence>
<dbReference type="AlphaFoldDB" id="A0A803LHS6"/>
<dbReference type="Pfam" id="PF00083">
    <property type="entry name" value="Sugar_tr"/>
    <property type="match status" value="1"/>
</dbReference>
<dbReference type="PROSITE" id="PS00216">
    <property type="entry name" value="SUGAR_TRANSPORT_1"/>
    <property type="match status" value="1"/>
</dbReference>
<evidence type="ECO:0000256" key="1">
    <source>
        <dbReference type="ARBA" id="ARBA00004141"/>
    </source>
</evidence>
<dbReference type="PANTHER" id="PTHR48021">
    <property type="match status" value="1"/>
</dbReference>
<dbReference type="InterPro" id="IPR036259">
    <property type="entry name" value="MFS_trans_sf"/>
</dbReference>
<dbReference type="PROSITE" id="PS50850">
    <property type="entry name" value="MFS"/>
    <property type="match status" value="1"/>
</dbReference>
<evidence type="ECO:0000313" key="10">
    <source>
        <dbReference type="EnsemblPlants" id="AUR62013523-RA:cds"/>
    </source>
</evidence>
<dbReference type="InterPro" id="IPR050549">
    <property type="entry name" value="MFS_Trehalose_Transporter"/>
</dbReference>
<proteinExistence type="inferred from homology"/>
<dbReference type="Proteomes" id="UP000596660">
    <property type="component" value="Unplaced"/>
</dbReference>
<dbReference type="InterPro" id="IPR005829">
    <property type="entry name" value="Sugar_transporter_CS"/>
</dbReference>
<keyword evidence="3" id="KW-0813">Transport</keyword>
<accession>A0A803LHS6</accession>
<feature type="transmembrane region" description="Helical" evidence="8">
    <location>
        <begin position="401"/>
        <end position="422"/>
    </location>
</feature>
<dbReference type="EnsemblPlants" id="AUR62013523-RA">
    <property type="protein sequence ID" value="AUR62013523-RA:cds"/>
    <property type="gene ID" value="AUR62013523"/>
</dbReference>
<feature type="transmembrane region" description="Helical" evidence="8">
    <location>
        <begin position="336"/>
        <end position="360"/>
    </location>
</feature>
<dbReference type="GO" id="GO:0016020">
    <property type="term" value="C:membrane"/>
    <property type="evidence" value="ECO:0007669"/>
    <property type="project" value="UniProtKB-SubCell"/>
</dbReference>
<dbReference type="GO" id="GO:0051119">
    <property type="term" value="F:sugar transmembrane transporter activity"/>
    <property type="evidence" value="ECO:0007669"/>
    <property type="project" value="InterPro"/>
</dbReference>
<dbReference type="OMA" id="MWVSECS"/>